<organism evidence="2 3">
    <name type="scientific">Eleusine coracana subsp. coracana</name>
    <dbReference type="NCBI Taxonomy" id="191504"/>
    <lineage>
        <taxon>Eukaryota</taxon>
        <taxon>Viridiplantae</taxon>
        <taxon>Streptophyta</taxon>
        <taxon>Embryophyta</taxon>
        <taxon>Tracheophyta</taxon>
        <taxon>Spermatophyta</taxon>
        <taxon>Magnoliopsida</taxon>
        <taxon>Liliopsida</taxon>
        <taxon>Poales</taxon>
        <taxon>Poaceae</taxon>
        <taxon>PACMAD clade</taxon>
        <taxon>Chloridoideae</taxon>
        <taxon>Cynodonteae</taxon>
        <taxon>Eleusininae</taxon>
        <taxon>Eleusine</taxon>
    </lineage>
</organism>
<evidence type="ECO:0000313" key="3">
    <source>
        <dbReference type="Proteomes" id="UP001054889"/>
    </source>
</evidence>
<protein>
    <submittedName>
        <fullName evidence="2">Uncharacterized protein</fullName>
    </submittedName>
</protein>
<gene>
    <name evidence="2" type="primary">gb03270</name>
    <name evidence="2" type="ORF">PR202_gb03270</name>
</gene>
<accession>A0AAV5E0R8</accession>
<evidence type="ECO:0000313" key="2">
    <source>
        <dbReference type="EMBL" id="GJN16297.1"/>
    </source>
</evidence>
<dbReference type="EMBL" id="BQKI01000072">
    <property type="protein sequence ID" value="GJN16297.1"/>
    <property type="molecule type" value="Genomic_DNA"/>
</dbReference>
<reference evidence="2" key="2">
    <citation type="submission" date="2021-12" db="EMBL/GenBank/DDBJ databases">
        <title>Resequencing data analysis of finger millet.</title>
        <authorList>
            <person name="Hatakeyama M."/>
            <person name="Aluri S."/>
            <person name="Balachadran M.T."/>
            <person name="Sivarajan S.R."/>
            <person name="Poveda L."/>
            <person name="Shimizu-Inatsugi R."/>
            <person name="Schlapbach R."/>
            <person name="Sreeman S.M."/>
            <person name="Shimizu K.K."/>
        </authorList>
    </citation>
    <scope>NUCLEOTIDE SEQUENCE</scope>
</reference>
<keyword evidence="3" id="KW-1185">Reference proteome</keyword>
<sequence>MGRLLGRVLRLRDRFVPRAREDDQLNSIAAGAATGGLFGMRRGASAAAISSLLVATLVAGFAGSYWFTNRT</sequence>
<comment type="caution">
    <text evidence="2">The sequence shown here is derived from an EMBL/GenBank/DDBJ whole genome shotgun (WGS) entry which is preliminary data.</text>
</comment>
<keyword evidence="1" id="KW-0812">Transmembrane</keyword>
<feature type="transmembrane region" description="Helical" evidence="1">
    <location>
        <begin position="46"/>
        <end position="67"/>
    </location>
</feature>
<keyword evidence="1" id="KW-1133">Transmembrane helix</keyword>
<dbReference type="Proteomes" id="UP001054889">
    <property type="component" value="Unassembled WGS sequence"/>
</dbReference>
<keyword evidence="1" id="KW-0472">Membrane</keyword>
<proteinExistence type="predicted"/>
<reference evidence="2" key="1">
    <citation type="journal article" date="2018" name="DNA Res.">
        <title>Multiple hybrid de novo genome assembly of finger millet, an orphan allotetraploid crop.</title>
        <authorList>
            <person name="Hatakeyama M."/>
            <person name="Aluri S."/>
            <person name="Balachadran M.T."/>
            <person name="Sivarajan S.R."/>
            <person name="Patrignani A."/>
            <person name="Gruter S."/>
            <person name="Poveda L."/>
            <person name="Shimizu-Inatsugi R."/>
            <person name="Baeten J."/>
            <person name="Francoijs K.J."/>
            <person name="Nataraja K.N."/>
            <person name="Reddy Y.A.N."/>
            <person name="Phadnis S."/>
            <person name="Ravikumar R.L."/>
            <person name="Schlapbach R."/>
            <person name="Sreeman S.M."/>
            <person name="Shimizu K.K."/>
        </authorList>
    </citation>
    <scope>NUCLEOTIDE SEQUENCE</scope>
</reference>
<evidence type="ECO:0000256" key="1">
    <source>
        <dbReference type="SAM" id="Phobius"/>
    </source>
</evidence>
<name>A0AAV5E0R8_ELECO</name>
<dbReference type="AlphaFoldDB" id="A0AAV5E0R8"/>